<keyword evidence="2" id="KW-1185">Reference proteome</keyword>
<dbReference type="EMBL" id="KV417797">
    <property type="protein sequence ID" value="KZP06254.1"/>
    <property type="molecule type" value="Genomic_DNA"/>
</dbReference>
<protein>
    <submittedName>
        <fullName evidence="1">Uncharacterized protein</fullName>
    </submittedName>
</protein>
<evidence type="ECO:0000313" key="2">
    <source>
        <dbReference type="Proteomes" id="UP000076532"/>
    </source>
</evidence>
<gene>
    <name evidence="1" type="ORF">FIBSPDRAFT_876708</name>
</gene>
<evidence type="ECO:0000313" key="1">
    <source>
        <dbReference type="EMBL" id="KZP06254.1"/>
    </source>
</evidence>
<dbReference type="Proteomes" id="UP000076532">
    <property type="component" value="Unassembled WGS sequence"/>
</dbReference>
<organism evidence="1 2">
    <name type="scientific">Athelia psychrophila</name>
    <dbReference type="NCBI Taxonomy" id="1759441"/>
    <lineage>
        <taxon>Eukaryota</taxon>
        <taxon>Fungi</taxon>
        <taxon>Dikarya</taxon>
        <taxon>Basidiomycota</taxon>
        <taxon>Agaricomycotina</taxon>
        <taxon>Agaricomycetes</taxon>
        <taxon>Agaricomycetidae</taxon>
        <taxon>Atheliales</taxon>
        <taxon>Atheliaceae</taxon>
        <taxon>Athelia</taxon>
    </lineage>
</organism>
<sequence length="71" mass="7446">MAISSPSMTPVGLLKEEVGHHGVVVLAVGGGREEDADDPPVEREQPAAAVRFDVVQGGNKLLEGSRADEMH</sequence>
<proteinExistence type="predicted"/>
<reference evidence="1 2" key="1">
    <citation type="journal article" date="2016" name="Mol. Biol. Evol.">
        <title>Comparative Genomics of Early-Diverging Mushroom-Forming Fungi Provides Insights into the Origins of Lignocellulose Decay Capabilities.</title>
        <authorList>
            <person name="Nagy L.G."/>
            <person name="Riley R."/>
            <person name="Tritt A."/>
            <person name="Adam C."/>
            <person name="Daum C."/>
            <person name="Floudas D."/>
            <person name="Sun H."/>
            <person name="Yadav J.S."/>
            <person name="Pangilinan J."/>
            <person name="Larsson K.H."/>
            <person name="Matsuura K."/>
            <person name="Barry K."/>
            <person name="Labutti K."/>
            <person name="Kuo R."/>
            <person name="Ohm R.A."/>
            <person name="Bhattacharya S.S."/>
            <person name="Shirouzu T."/>
            <person name="Yoshinaga Y."/>
            <person name="Martin F.M."/>
            <person name="Grigoriev I.V."/>
            <person name="Hibbett D.S."/>
        </authorList>
    </citation>
    <scope>NUCLEOTIDE SEQUENCE [LARGE SCALE GENOMIC DNA]</scope>
    <source>
        <strain evidence="1 2">CBS 109695</strain>
    </source>
</reference>
<accession>A0A167WLZ6</accession>
<name>A0A167WLZ6_9AGAM</name>
<dbReference type="AlphaFoldDB" id="A0A167WLZ6"/>